<protein>
    <submittedName>
        <fullName evidence="2">Uncharacterized protein</fullName>
    </submittedName>
</protein>
<dbReference type="AlphaFoldDB" id="A0A6J4J5V2"/>
<sequence length="118" mass="11630">GAVARPFDPRPVHRRLGPRGGRRHPGNLGAGAAGGRVGLRPLLAGGAPQQRVPRRLGAGDAGGRHSRHHAAHPGGHGGGDAAALRFLEGGGAVPGGGGGRAGADRPRARAGAGQRRAD</sequence>
<feature type="compositionally biased region" description="Low complexity" evidence="1">
    <location>
        <begin position="109"/>
        <end position="118"/>
    </location>
</feature>
<feature type="non-terminal residue" evidence="2">
    <location>
        <position position="118"/>
    </location>
</feature>
<accession>A0A6J4J5V2</accession>
<feature type="compositionally biased region" description="Gly residues" evidence="1">
    <location>
        <begin position="88"/>
        <end position="101"/>
    </location>
</feature>
<evidence type="ECO:0000313" key="2">
    <source>
        <dbReference type="EMBL" id="CAA9269231.1"/>
    </source>
</evidence>
<organism evidence="2">
    <name type="scientific">uncultured Acetobacteraceae bacterium</name>
    <dbReference type="NCBI Taxonomy" id="169975"/>
    <lineage>
        <taxon>Bacteria</taxon>
        <taxon>Pseudomonadati</taxon>
        <taxon>Pseudomonadota</taxon>
        <taxon>Alphaproteobacteria</taxon>
        <taxon>Acetobacterales</taxon>
        <taxon>Acetobacteraceae</taxon>
        <taxon>environmental samples</taxon>
    </lineage>
</organism>
<feature type="region of interest" description="Disordered" evidence="1">
    <location>
        <begin position="1"/>
        <end position="118"/>
    </location>
</feature>
<feature type="compositionally biased region" description="Basic residues" evidence="1">
    <location>
        <begin position="12"/>
        <end position="25"/>
    </location>
</feature>
<evidence type="ECO:0000256" key="1">
    <source>
        <dbReference type="SAM" id="MobiDB-lite"/>
    </source>
</evidence>
<feature type="non-terminal residue" evidence="2">
    <location>
        <position position="1"/>
    </location>
</feature>
<gene>
    <name evidence="2" type="ORF">AVDCRST_MAG04-2953</name>
</gene>
<feature type="compositionally biased region" description="Low complexity" evidence="1">
    <location>
        <begin position="38"/>
        <end position="48"/>
    </location>
</feature>
<name>A0A6J4J5V2_9PROT</name>
<reference evidence="2" key="1">
    <citation type="submission" date="2020-02" db="EMBL/GenBank/DDBJ databases">
        <authorList>
            <person name="Meier V. D."/>
        </authorList>
    </citation>
    <scope>NUCLEOTIDE SEQUENCE</scope>
    <source>
        <strain evidence="2">AVDCRST_MAG04</strain>
    </source>
</reference>
<dbReference type="EMBL" id="CADCTL010000212">
    <property type="protein sequence ID" value="CAA9269231.1"/>
    <property type="molecule type" value="Genomic_DNA"/>
</dbReference>
<proteinExistence type="predicted"/>
<feature type="compositionally biased region" description="Gly residues" evidence="1">
    <location>
        <begin position="28"/>
        <end position="37"/>
    </location>
</feature>